<keyword evidence="4 9" id="KW-0812">Transmembrane</keyword>
<dbReference type="InterPro" id="IPR037272">
    <property type="entry name" value="SNS_sf"/>
</dbReference>
<dbReference type="AlphaFoldDB" id="B9ZYW7"/>
<dbReference type="PRINTS" id="PR00176">
    <property type="entry name" value="NANEUSMPORT"/>
</dbReference>
<evidence type="ECO:0000313" key="10">
    <source>
        <dbReference type="EMBL" id="BAH29730.1"/>
    </source>
</evidence>
<sequence length="328" mass="36572">YVMMTILVIRTALLPGSKDGIIYYLKPKNERLKENKVWKDAATQILFSLSACFGGIVTLSSHNKFNNNAIRDAVLVSFLNCGTSFYVGFSVFSTCGYLAYLQNKPISEIVQGGFGLAFVVYPTGVSKLPLPQLWSVLFFLMMMLLGLGSILSITENNLSILEKMLPSHSRKMNILLRATICFTFFIIGLPMCFEGGLFLLDVVDNGISTDFIWIGIFECIAAIYVHGYKNYMKDMELMLGKKLNYYWLFTIGGTAPILLTVILISMFADFQYSEAATVTSGKVLNIFIDFSPGVLTLGYAAGYMVLKHFKKIKDSDPWQPKGGYQTTS</sequence>
<keyword evidence="8" id="KW-0479">Metal-binding</keyword>
<evidence type="ECO:0000256" key="5">
    <source>
        <dbReference type="ARBA" id="ARBA00022989"/>
    </source>
</evidence>
<keyword evidence="5 9" id="KW-1133">Transmembrane helix</keyword>
<name>B9ZYW7_DICJA</name>
<evidence type="ECO:0000256" key="8">
    <source>
        <dbReference type="PIRSR" id="PIRSR600175-1"/>
    </source>
</evidence>
<evidence type="ECO:0000256" key="7">
    <source>
        <dbReference type="ARBA" id="ARBA00023180"/>
    </source>
</evidence>
<feature type="transmembrane region" description="Helical" evidence="9">
    <location>
        <begin position="73"/>
        <end position="100"/>
    </location>
</feature>
<dbReference type="PANTHER" id="PTHR11616:SF321">
    <property type="entry name" value="SODIUM-DEPENDENT NUTRIENT AMINO ACID TRANSPORTER 1-RELATED"/>
    <property type="match status" value="1"/>
</dbReference>
<keyword evidence="6 9" id="KW-0472">Membrane</keyword>
<comment type="subcellular location">
    <subcellularLocation>
        <location evidence="1">Membrane</location>
        <topology evidence="1">Multi-pass membrane protein</topology>
    </subcellularLocation>
</comment>
<feature type="binding site" evidence="8">
    <location>
        <position position="80"/>
    </location>
    <ligand>
        <name>Na(+)</name>
        <dbReference type="ChEBI" id="CHEBI:29101"/>
        <label>1</label>
    </ligand>
</feature>
<keyword evidence="3" id="KW-0813">Transport</keyword>
<feature type="binding site" evidence="8">
    <location>
        <position position="48"/>
    </location>
    <ligand>
        <name>Na(+)</name>
        <dbReference type="ChEBI" id="CHEBI:29101"/>
        <label>1</label>
    </ligand>
</feature>
<dbReference type="Pfam" id="PF00209">
    <property type="entry name" value="SNF"/>
    <property type="match status" value="1"/>
</dbReference>
<evidence type="ECO:0000256" key="6">
    <source>
        <dbReference type="ARBA" id="ARBA00023136"/>
    </source>
</evidence>
<dbReference type="PROSITE" id="PS50267">
    <property type="entry name" value="NA_NEUROTRAN_SYMP_3"/>
    <property type="match status" value="1"/>
</dbReference>
<feature type="transmembrane region" description="Helical" evidence="9">
    <location>
        <begin position="133"/>
        <end position="153"/>
    </location>
</feature>
<evidence type="ECO:0000256" key="2">
    <source>
        <dbReference type="ARBA" id="ARBA00006459"/>
    </source>
</evidence>
<dbReference type="GO" id="GO:0089718">
    <property type="term" value="P:amino acid import across plasma membrane"/>
    <property type="evidence" value="ECO:0007669"/>
    <property type="project" value="TreeGrafter"/>
</dbReference>
<dbReference type="SUPFAM" id="SSF161070">
    <property type="entry name" value="SNF-like"/>
    <property type="match status" value="1"/>
</dbReference>
<organism evidence="10">
    <name type="scientific">Dicyema japonicum</name>
    <name type="common">Dicyemid mesozoan</name>
    <dbReference type="NCBI Taxonomy" id="399803"/>
    <lineage>
        <taxon>Eukaryota</taxon>
        <taxon>Metazoa</taxon>
        <taxon>Spiralia</taxon>
        <taxon>Lophotrochozoa</taxon>
        <taxon>Mesozoa</taxon>
        <taxon>Dicyemida</taxon>
        <taxon>Rhombozoa</taxon>
        <taxon>Dicyemidae</taxon>
        <taxon>Dicyema</taxon>
    </lineage>
</organism>
<dbReference type="InterPro" id="IPR000175">
    <property type="entry name" value="Na/ntran_symport"/>
</dbReference>
<feature type="binding site" evidence="8">
    <location>
        <position position="149"/>
    </location>
    <ligand>
        <name>Na(+)</name>
        <dbReference type="ChEBI" id="CHEBI:29101"/>
        <label>1</label>
    </ligand>
</feature>
<accession>B9ZYW7</accession>
<evidence type="ECO:0000256" key="1">
    <source>
        <dbReference type="ARBA" id="ARBA00004141"/>
    </source>
</evidence>
<feature type="transmembrane region" description="Helical" evidence="9">
    <location>
        <begin position="243"/>
        <end position="266"/>
    </location>
</feature>
<feature type="transmembrane region" description="Helical" evidence="9">
    <location>
        <begin position="174"/>
        <end position="199"/>
    </location>
</feature>
<dbReference type="PANTHER" id="PTHR11616">
    <property type="entry name" value="SODIUM/CHLORIDE DEPENDENT TRANSPORTER"/>
    <property type="match status" value="1"/>
</dbReference>
<feature type="binding site" evidence="8">
    <location>
        <position position="145"/>
    </location>
    <ligand>
        <name>Na(+)</name>
        <dbReference type="ChEBI" id="CHEBI:29101"/>
        <label>1</label>
    </ligand>
</feature>
<keyword evidence="8" id="KW-0915">Sodium</keyword>
<dbReference type="EMBL" id="AB429243">
    <property type="protein sequence ID" value="BAH29730.1"/>
    <property type="molecule type" value="Genomic_DNA"/>
</dbReference>
<reference evidence="10" key="1">
    <citation type="journal article" date="2010" name="Gene">
        <title>Unique genome of dicyemid mesozoan: highly shortened spliceosomal introns in conservative exon/intron structure.</title>
        <authorList>
            <person name="Ogino K."/>
            <person name="Tsuneki K."/>
            <person name="Furuya H."/>
        </authorList>
    </citation>
    <scope>NUCLEOTIDE SEQUENCE</scope>
</reference>
<evidence type="ECO:0000256" key="9">
    <source>
        <dbReference type="SAM" id="Phobius"/>
    </source>
</evidence>
<evidence type="ECO:0000256" key="4">
    <source>
        <dbReference type="ARBA" id="ARBA00022692"/>
    </source>
</evidence>
<feature type="transmembrane region" description="Helical" evidence="9">
    <location>
        <begin position="211"/>
        <end position="231"/>
    </location>
</feature>
<evidence type="ECO:0000256" key="3">
    <source>
        <dbReference type="ARBA" id="ARBA00022448"/>
    </source>
</evidence>
<dbReference type="GO" id="GO:0046872">
    <property type="term" value="F:metal ion binding"/>
    <property type="evidence" value="ECO:0007669"/>
    <property type="project" value="UniProtKB-KW"/>
</dbReference>
<dbReference type="GO" id="GO:0005283">
    <property type="term" value="F:amino acid:sodium symporter activity"/>
    <property type="evidence" value="ECO:0007669"/>
    <property type="project" value="TreeGrafter"/>
</dbReference>
<keyword evidence="7" id="KW-0325">Glycoprotein</keyword>
<proteinExistence type="inferred from homology"/>
<comment type="similarity">
    <text evidence="2">Belongs to the sodium:neurotransmitter symporter (SNF) (TC 2.A.22) family.</text>
</comment>
<protein>
    <submittedName>
        <fullName evidence="10">Sodium-and chloride-dependent glycine transporter</fullName>
    </submittedName>
</protein>
<feature type="non-terminal residue" evidence="10">
    <location>
        <position position="1"/>
    </location>
</feature>
<dbReference type="GO" id="GO:0005886">
    <property type="term" value="C:plasma membrane"/>
    <property type="evidence" value="ECO:0007669"/>
    <property type="project" value="TreeGrafter"/>
</dbReference>
<feature type="transmembrane region" description="Helical" evidence="9">
    <location>
        <begin position="286"/>
        <end position="306"/>
    </location>
</feature>